<dbReference type="SUPFAM" id="SSF53474">
    <property type="entry name" value="alpha/beta-Hydrolases"/>
    <property type="match status" value="1"/>
</dbReference>
<dbReference type="PANTHER" id="PTHR13136">
    <property type="entry name" value="TESTIS DEVELOPMENT PROTEIN PRTD"/>
    <property type="match status" value="1"/>
</dbReference>
<feature type="region of interest" description="Disordered" evidence="1">
    <location>
        <begin position="1"/>
        <end position="21"/>
    </location>
</feature>
<reference evidence="3 4" key="1">
    <citation type="submission" date="2016-01" db="EMBL/GenBank/DDBJ databases">
        <title>Janibacter melonis strain CD11_4 genome sequencing and assembly.</title>
        <authorList>
            <person name="Nair G.R."/>
            <person name="Kaur G."/>
            <person name="Chander A.M."/>
            <person name="Mayilraj S."/>
        </authorList>
    </citation>
    <scope>NUCLEOTIDE SEQUENCE [LARGE SCALE GENOMIC DNA]</scope>
    <source>
        <strain evidence="3 4">CD11-4</strain>
    </source>
</reference>
<comment type="caution">
    <text evidence="3">The sequence shown here is derived from an EMBL/GenBank/DDBJ whole genome shotgun (WGS) entry which is preliminary data.</text>
</comment>
<protein>
    <recommendedName>
        <fullName evidence="2">KANL3/Tex30 alpha/beta hydrolase-like domain-containing protein</fullName>
    </recommendedName>
</protein>
<dbReference type="EMBL" id="LQZG01000004">
    <property type="protein sequence ID" value="OAB86556.1"/>
    <property type="molecule type" value="Genomic_DNA"/>
</dbReference>
<feature type="domain" description="KANL3/Tex30 alpha/beta hydrolase-like" evidence="2">
    <location>
        <begin position="25"/>
        <end position="197"/>
    </location>
</feature>
<dbReference type="PANTHER" id="PTHR13136:SF11">
    <property type="entry name" value="TESTIS-EXPRESSED PROTEIN 30"/>
    <property type="match status" value="1"/>
</dbReference>
<dbReference type="InterPro" id="IPR026555">
    <property type="entry name" value="NSL3/Tex30"/>
</dbReference>
<dbReference type="Gene3D" id="3.40.50.1820">
    <property type="entry name" value="alpha/beta hydrolase"/>
    <property type="match status" value="1"/>
</dbReference>
<organism evidence="3 4">
    <name type="scientific">Janibacter melonis</name>
    <dbReference type="NCBI Taxonomy" id="262209"/>
    <lineage>
        <taxon>Bacteria</taxon>
        <taxon>Bacillati</taxon>
        <taxon>Actinomycetota</taxon>
        <taxon>Actinomycetes</taxon>
        <taxon>Micrococcales</taxon>
        <taxon>Intrasporangiaceae</taxon>
        <taxon>Janibacter</taxon>
    </lineage>
</organism>
<dbReference type="InterPro" id="IPR046879">
    <property type="entry name" value="KANL3/Tex30_Abhydrolase"/>
</dbReference>
<evidence type="ECO:0000313" key="3">
    <source>
        <dbReference type="EMBL" id="OAB86556.1"/>
    </source>
</evidence>
<dbReference type="STRING" id="262209.AWH69_14680"/>
<proteinExistence type="predicted"/>
<dbReference type="Proteomes" id="UP000076976">
    <property type="component" value="Unassembled WGS sequence"/>
</dbReference>
<dbReference type="RefSeq" id="WP_068277530.1">
    <property type="nucleotide sequence ID" value="NZ_LQZG01000004.1"/>
</dbReference>
<accession>A0A176QA07</accession>
<evidence type="ECO:0000256" key="1">
    <source>
        <dbReference type="SAM" id="MobiDB-lite"/>
    </source>
</evidence>
<dbReference type="AlphaFoldDB" id="A0A176QA07"/>
<dbReference type="Pfam" id="PF20408">
    <property type="entry name" value="Abhydrolase_11"/>
    <property type="match status" value="1"/>
</dbReference>
<evidence type="ECO:0000313" key="4">
    <source>
        <dbReference type="Proteomes" id="UP000076976"/>
    </source>
</evidence>
<keyword evidence="4" id="KW-1185">Reference proteome</keyword>
<gene>
    <name evidence="3" type="ORF">AWH69_14680</name>
</gene>
<sequence>MRQRTVETPEGPARVHLGPRGDAGSVVLTHGAGGGIDAPDLQAIAQALPSLGWTVALVEMPWRVAGRRVASPPSRLDAAWVPLLGSLTRGRWALPRPLVVGGRSAGARVACRTCVAVDADAVLALSFPLVPPGKDIGHSRVGELLAPVESGVPLAVVQGRADPFGGPQDVCEALGERVRSVVVSEVAGTHSFTAPQRDVVPAVTAFVSSVAR</sequence>
<name>A0A176QA07_9MICO</name>
<dbReference type="InterPro" id="IPR029058">
    <property type="entry name" value="AB_hydrolase_fold"/>
</dbReference>
<evidence type="ECO:0000259" key="2">
    <source>
        <dbReference type="Pfam" id="PF20408"/>
    </source>
</evidence>